<proteinExistence type="predicted"/>
<dbReference type="InterPro" id="IPR059020">
    <property type="entry name" value="CapW_CTD"/>
</dbReference>
<sequence length="102" mass="11307">IMTSSLGEISAIDPGSDKDWSETVSLKIAAHPDLSENQRRVIELDYGMTDGAAEIPVRKSLLFYTLKRLGLDTDPILRRPQDQHIVLVNGREVHAALERGPT</sequence>
<dbReference type="Pfam" id="PF26107">
    <property type="entry name" value="BrxR_CTD"/>
    <property type="match status" value="1"/>
</dbReference>
<dbReference type="EMBL" id="LAZR01059706">
    <property type="protein sequence ID" value="KKK67243.1"/>
    <property type="molecule type" value="Genomic_DNA"/>
</dbReference>
<evidence type="ECO:0000313" key="2">
    <source>
        <dbReference type="EMBL" id="KKK67243.1"/>
    </source>
</evidence>
<protein>
    <recommendedName>
        <fullName evidence="1">DNA-binding transcriptional repressor CapW C-terminal dimerisation domain-containing protein</fullName>
    </recommendedName>
</protein>
<organism evidence="2">
    <name type="scientific">marine sediment metagenome</name>
    <dbReference type="NCBI Taxonomy" id="412755"/>
    <lineage>
        <taxon>unclassified sequences</taxon>
        <taxon>metagenomes</taxon>
        <taxon>ecological metagenomes</taxon>
    </lineage>
</organism>
<feature type="non-terminal residue" evidence="2">
    <location>
        <position position="1"/>
    </location>
</feature>
<evidence type="ECO:0000259" key="1">
    <source>
        <dbReference type="Pfam" id="PF26107"/>
    </source>
</evidence>
<feature type="domain" description="DNA-binding transcriptional repressor CapW C-terminal dimerisation" evidence="1">
    <location>
        <begin position="23"/>
        <end position="92"/>
    </location>
</feature>
<reference evidence="2" key="1">
    <citation type="journal article" date="2015" name="Nature">
        <title>Complex archaea that bridge the gap between prokaryotes and eukaryotes.</title>
        <authorList>
            <person name="Spang A."/>
            <person name="Saw J.H."/>
            <person name="Jorgensen S.L."/>
            <person name="Zaremba-Niedzwiedzka K."/>
            <person name="Martijn J."/>
            <person name="Lind A.E."/>
            <person name="van Eijk R."/>
            <person name="Schleper C."/>
            <person name="Guy L."/>
            <person name="Ettema T.J."/>
        </authorList>
    </citation>
    <scope>NUCLEOTIDE SEQUENCE</scope>
</reference>
<dbReference type="AlphaFoldDB" id="A0A0F8XEG0"/>
<name>A0A0F8XEG0_9ZZZZ</name>
<gene>
    <name evidence="2" type="ORF">LCGC14_2956000</name>
</gene>
<comment type="caution">
    <text evidence="2">The sequence shown here is derived from an EMBL/GenBank/DDBJ whole genome shotgun (WGS) entry which is preliminary data.</text>
</comment>
<accession>A0A0F8XEG0</accession>